<feature type="coiled-coil region" evidence="6">
    <location>
        <begin position="229"/>
        <end position="256"/>
    </location>
</feature>
<keyword evidence="6" id="KW-0175">Coiled coil</keyword>
<sequence length="675" mass="72268">MNKTLEPFLRDRRLRFAAAVVPDSAGTEREAEPHVAAIRRPIRNILRRRIGFVAAVALGGTILAGVAAIMVPPSFTATAQLIVEPTAAEMAAALIGPVLDTHITTLTSDRRLRAVLTERAAAQAARAAKPEQPSLDGQLRAVLTGALAAVKAALRPAEDEPVPAGQPPAPDIGSLRDSLLVRQERLSSILAVSARSRDPEEAATTVNRLVTLHVEELSERKQRETAFMQSELDAQIASTRAELSRAEDALKAFQAATGLSATSAGAPDENADLIADVQRQLGVARDELRERELRVARTSPNARPDTLPDGGSAVPSEDQGRRLEDAYEVRALGLRAGRLELRLRDLQAKSSLAFRQRLDQQALELRIASARKRLDDLLQRRQDESKESSRRFAAEARVFALASVPTRPSSVSPFLMLPPAAVAFTVLGIALALLRERMDRSLRNEREVEEILGIPCLGHIPRTRRLEPAARERAYDAVARVLTQICDSGHGVRVVLVTAARDAANAEQLAAGLGGSLTRAGHRVLAMELTESLGAGRAEGKPAGEGEGEGEGEAAPLTTRGPDQPFDRLAEGVQGAALILNRSGAPFKSLSDRYDYVIVNAPPALGAIQTRLVAAKADGVVLGIGWGVTPRETASEALHALRRSAPLVGEFDINAVAVLTGVDPRRYARFQPGHA</sequence>
<dbReference type="PANTHER" id="PTHR32309">
    <property type="entry name" value="TYROSINE-PROTEIN KINASE"/>
    <property type="match status" value="1"/>
</dbReference>
<dbReference type="PANTHER" id="PTHR32309:SF31">
    <property type="entry name" value="CAPSULAR EXOPOLYSACCHARIDE FAMILY"/>
    <property type="match status" value="1"/>
</dbReference>
<organism evidence="10 11">
    <name type="scientific">Methylobacterium symbioticum</name>
    <dbReference type="NCBI Taxonomy" id="2584084"/>
    <lineage>
        <taxon>Bacteria</taxon>
        <taxon>Pseudomonadati</taxon>
        <taxon>Pseudomonadota</taxon>
        <taxon>Alphaproteobacteria</taxon>
        <taxon>Hyphomicrobiales</taxon>
        <taxon>Methylobacteriaceae</taxon>
        <taxon>Methylobacterium</taxon>
    </lineage>
</organism>
<comment type="subcellular location">
    <subcellularLocation>
        <location evidence="1">Cell membrane</location>
        <topology evidence="1">Multi-pass membrane protein</topology>
    </subcellularLocation>
</comment>
<dbReference type="Gene3D" id="3.40.50.300">
    <property type="entry name" value="P-loop containing nucleotide triphosphate hydrolases"/>
    <property type="match status" value="2"/>
</dbReference>
<evidence type="ECO:0000256" key="5">
    <source>
        <dbReference type="ARBA" id="ARBA00023136"/>
    </source>
</evidence>
<dbReference type="SUPFAM" id="SSF52540">
    <property type="entry name" value="P-loop containing nucleoside triphosphate hydrolases"/>
    <property type="match status" value="1"/>
</dbReference>
<reference evidence="10 11" key="1">
    <citation type="submission" date="2019-06" db="EMBL/GenBank/DDBJ databases">
        <authorList>
            <person name="Rodrigo-Torres L."/>
            <person name="Arahal R. D."/>
            <person name="Lucena T."/>
        </authorList>
    </citation>
    <scope>NUCLEOTIDE SEQUENCE [LARGE SCALE GENOMIC DNA]</scope>
    <source>
        <strain evidence="10 11">SB0023/3</strain>
    </source>
</reference>
<feature type="region of interest" description="Disordered" evidence="7">
    <location>
        <begin position="535"/>
        <end position="564"/>
    </location>
</feature>
<evidence type="ECO:0000256" key="3">
    <source>
        <dbReference type="ARBA" id="ARBA00022692"/>
    </source>
</evidence>
<evidence type="ECO:0000259" key="9">
    <source>
        <dbReference type="Pfam" id="PF02706"/>
    </source>
</evidence>
<evidence type="ECO:0000313" key="11">
    <source>
        <dbReference type="Proteomes" id="UP000410984"/>
    </source>
</evidence>
<dbReference type="InterPro" id="IPR003856">
    <property type="entry name" value="LPS_length_determ_N"/>
</dbReference>
<dbReference type="Proteomes" id="UP000410984">
    <property type="component" value="Unassembled WGS sequence"/>
</dbReference>
<dbReference type="AlphaFoldDB" id="A0A509EK37"/>
<evidence type="ECO:0000256" key="4">
    <source>
        <dbReference type="ARBA" id="ARBA00022989"/>
    </source>
</evidence>
<dbReference type="GO" id="GO:0005886">
    <property type="term" value="C:plasma membrane"/>
    <property type="evidence" value="ECO:0007669"/>
    <property type="project" value="UniProtKB-SubCell"/>
</dbReference>
<gene>
    <name evidence="10" type="ORF">MET9862_05163</name>
</gene>
<dbReference type="RefSeq" id="WP_185157009.1">
    <property type="nucleotide sequence ID" value="NZ_CABFPH010000132.1"/>
</dbReference>
<evidence type="ECO:0000256" key="1">
    <source>
        <dbReference type="ARBA" id="ARBA00004651"/>
    </source>
</evidence>
<evidence type="ECO:0000256" key="7">
    <source>
        <dbReference type="SAM" id="MobiDB-lite"/>
    </source>
</evidence>
<proteinExistence type="predicted"/>
<accession>A0A509EK37</accession>
<dbReference type="Pfam" id="PF02706">
    <property type="entry name" value="Wzz"/>
    <property type="match status" value="1"/>
</dbReference>
<dbReference type="InterPro" id="IPR050445">
    <property type="entry name" value="Bact_polysacc_biosynth/exp"/>
</dbReference>
<keyword evidence="11" id="KW-1185">Reference proteome</keyword>
<evidence type="ECO:0000313" key="10">
    <source>
        <dbReference type="EMBL" id="VUD74531.1"/>
    </source>
</evidence>
<feature type="region of interest" description="Disordered" evidence="7">
    <location>
        <begin position="296"/>
        <end position="320"/>
    </location>
</feature>
<keyword evidence="2" id="KW-1003">Cell membrane</keyword>
<keyword evidence="3 8" id="KW-0812">Transmembrane</keyword>
<feature type="transmembrane region" description="Helical" evidence="8">
    <location>
        <begin position="50"/>
        <end position="71"/>
    </location>
</feature>
<evidence type="ECO:0000256" key="2">
    <source>
        <dbReference type="ARBA" id="ARBA00022475"/>
    </source>
</evidence>
<dbReference type="InterPro" id="IPR027417">
    <property type="entry name" value="P-loop_NTPase"/>
</dbReference>
<protein>
    <recommendedName>
        <fullName evidence="9">Polysaccharide chain length determinant N-terminal domain-containing protein</fullName>
    </recommendedName>
</protein>
<feature type="domain" description="Polysaccharide chain length determinant N-terminal" evidence="9">
    <location>
        <begin position="44"/>
        <end position="115"/>
    </location>
</feature>
<evidence type="ECO:0000256" key="6">
    <source>
        <dbReference type="SAM" id="Coils"/>
    </source>
</evidence>
<feature type="transmembrane region" description="Helical" evidence="8">
    <location>
        <begin position="414"/>
        <end position="434"/>
    </location>
</feature>
<evidence type="ECO:0000256" key="8">
    <source>
        <dbReference type="SAM" id="Phobius"/>
    </source>
</evidence>
<keyword evidence="4 8" id="KW-1133">Transmembrane helix</keyword>
<name>A0A509EK37_9HYPH</name>
<dbReference type="EMBL" id="CABFPH010000132">
    <property type="protein sequence ID" value="VUD74531.1"/>
    <property type="molecule type" value="Genomic_DNA"/>
</dbReference>
<feature type="coiled-coil region" evidence="6">
    <location>
        <begin position="360"/>
        <end position="387"/>
    </location>
</feature>
<keyword evidence="5 8" id="KW-0472">Membrane</keyword>